<protein>
    <submittedName>
        <fullName evidence="2">Large terminase protein</fullName>
    </submittedName>
</protein>
<dbReference type="Gene3D" id="3.40.50.300">
    <property type="entry name" value="P-loop containing nucleotide triphosphate hydrolases"/>
    <property type="match status" value="1"/>
</dbReference>
<dbReference type="GO" id="GO:0016539">
    <property type="term" value="P:intein-mediated protein splicing"/>
    <property type="evidence" value="ECO:0007669"/>
    <property type="project" value="InterPro"/>
</dbReference>
<feature type="domain" description="Hint" evidence="1">
    <location>
        <begin position="189"/>
        <end position="305"/>
    </location>
</feature>
<dbReference type="PROSITE" id="PS50817">
    <property type="entry name" value="INTEIN_N_TER"/>
    <property type="match status" value="2"/>
</dbReference>
<dbReference type="Gene3D" id="2.170.16.10">
    <property type="entry name" value="Hedgehog/Intein (Hint) domain"/>
    <property type="match status" value="2"/>
</dbReference>
<dbReference type="EMBL" id="BK032811">
    <property type="protein sequence ID" value="DAF61415.1"/>
    <property type="molecule type" value="Genomic_DNA"/>
</dbReference>
<feature type="domain" description="Hint" evidence="1">
    <location>
        <begin position="533"/>
        <end position="635"/>
    </location>
</feature>
<dbReference type="CDD" id="cd00081">
    <property type="entry name" value="Hint"/>
    <property type="match status" value="1"/>
</dbReference>
<dbReference type="InterPro" id="IPR036844">
    <property type="entry name" value="Hint_dom_sf"/>
</dbReference>
<reference evidence="2" key="1">
    <citation type="journal article" date="2021" name="Proc. Natl. Acad. Sci. U.S.A.">
        <title>A Catalog of Tens of Thousands of Viruses from Human Metagenomes Reveals Hidden Associations with Chronic Diseases.</title>
        <authorList>
            <person name="Tisza M.J."/>
            <person name="Buck C.B."/>
        </authorList>
    </citation>
    <scope>NUCLEOTIDE SEQUENCE</scope>
    <source>
        <strain evidence="2">Ct3pM2</strain>
    </source>
</reference>
<evidence type="ECO:0000313" key="2">
    <source>
        <dbReference type="EMBL" id="DAF61415.1"/>
    </source>
</evidence>
<dbReference type="Pfam" id="PF14890">
    <property type="entry name" value="Intein_splicing"/>
    <property type="match status" value="1"/>
</dbReference>
<evidence type="ECO:0000259" key="1">
    <source>
        <dbReference type="SMART" id="SM00306"/>
    </source>
</evidence>
<dbReference type="InterPro" id="IPR003615">
    <property type="entry name" value="HNH_nuc"/>
</dbReference>
<sequence>MAKKIITENTTLTREELEILAKVPNDVFLFSLFCYVIHPVRGKVRFELYPYQKSVLYQFVKERFNILLKFRQAGITELISMYCLWLAMYHPNKKINIISIKDTTAKKVLKKIKFMYKNLPWYLQTPIINGRAGEFGSASMIEFDNGSFIESIPTSSEAGRSESLSLLVIDEAAIVRWAAQIWAAAFPTLSCLSGSYKIFYKKSIKLPRTKNKYGSEIGTIRMDEIGPKKKGVKDLYDSNLYTLTHTGEWKRILWSQNKGKLKTLLLRDSKGVEIECTPKHRFLTIHGWKKASEILSENLDIIQIDLGIEKLVNPPVTNPPKLEKIKPIIGFPRFFVTNLGRVLRKNSKGGFEEVKQHINKRFYYDVGLTKDGKTYTKKVSRLVAQAFIGPIPEGYFVDHIDCNKEHSYVTNLQIITNSENVKRGRDFSIGATLSNIVGKINPVTHGLILALREEYKDKSYAYLSGILKSKYGLDISRRTLNNILNRTPVYLSKLTLIEEKESTIYDVHVEDNHSYITTNGYINHNTGGSAIVNSCVTGNTKIITDKGLLRIKDICPKKFGAVDLSLVSNLRVLTHKGEWKRIVASVNKGRLETWKVKTQYGNTLKCTPNHKLYTLNGFMTVKDIIEKGEEVILYKTGISEIETPPSIKWPDKEEWVKVKGYDNYQVSNRGQLKSLRAGKWYLKSLRTNKTGYIRVTLHKDGKSKKITMAELVLTHFTTQTKLSKDEVIDHIDCIPTHNWSTNLRVISRKENTRRASLYSYGLKLGIKIGKGFTDIDSLATVKRGIDSGEIERDGITTFIKNHEVFNSMSLKSARSYISKILSGRRGEQVELSKLTLVKKFKATIYDITVEDHHSYITYNYKKGNKKEFNFLNKNTPYGVGNFYHSTWVDAIAGGNPFNPIRLYWQMHPERDENWYKQMASALGPKRTAQEIDGDFLSSGNTVFDLADIKAIEDCLSDYPVIKKRFNGQYRQYLEPQSDKEYFIGADVSTGRASDYSAFTCMDKQGEEQAVFKGRIPIDKYAKLLGDTGQLYNWATIAPESNDVGMAVTTKLQDEGYPKLYYYQKMLKKKGKSRPEVDKSPGWLTTQKNRSVIIENLEQDIREEDVIIKDPFFVQEAYTFIYDGLGRPVAMGKHRANNSAVDIDLEGDVYSDDSIFGKAICNHIRKGKTNIIVQPK</sequence>
<dbReference type="SUPFAM" id="SSF54060">
    <property type="entry name" value="His-Me finger endonucleases"/>
    <property type="match status" value="2"/>
</dbReference>
<dbReference type="Pfam" id="PF07463">
    <property type="entry name" value="NUMOD4"/>
    <property type="match status" value="1"/>
</dbReference>
<dbReference type="PROSITE" id="PS50818">
    <property type="entry name" value="INTEIN_C_TER"/>
    <property type="match status" value="1"/>
</dbReference>
<dbReference type="InterPro" id="IPR010902">
    <property type="entry name" value="NUMOD4"/>
</dbReference>
<dbReference type="NCBIfam" id="TIGR01445">
    <property type="entry name" value="intein_Nterm"/>
    <property type="match status" value="1"/>
</dbReference>
<organism evidence="2">
    <name type="scientific">Myoviridae sp. ct3pM2</name>
    <dbReference type="NCBI Taxonomy" id="2827658"/>
    <lineage>
        <taxon>Viruses</taxon>
        <taxon>Duplodnaviria</taxon>
        <taxon>Heunggongvirae</taxon>
        <taxon>Uroviricota</taxon>
        <taxon>Caudoviricetes</taxon>
    </lineage>
</organism>
<dbReference type="InterPro" id="IPR044925">
    <property type="entry name" value="His-Me_finger_sf"/>
</dbReference>
<accession>A0A8S5TEK7</accession>
<dbReference type="InterPro" id="IPR003587">
    <property type="entry name" value="Hint_dom_N"/>
</dbReference>
<dbReference type="SMART" id="SM00306">
    <property type="entry name" value="HintN"/>
    <property type="match status" value="2"/>
</dbReference>
<dbReference type="GO" id="GO:0016788">
    <property type="term" value="F:hydrolase activity, acting on ester bonds"/>
    <property type="evidence" value="ECO:0007669"/>
    <property type="project" value="InterPro"/>
</dbReference>
<dbReference type="Gene3D" id="3.30.420.240">
    <property type="match status" value="1"/>
</dbReference>
<dbReference type="NCBIfam" id="TIGR01443">
    <property type="entry name" value="intein_Cterm"/>
    <property type="match status" value="1"/>
</dbReference>
<dbReference type="SUPFAM" id="SSF51294">
    <property type="entry name" value="Hedgehog/intein (Hint) domain"/>
    <property type="match status" value="2"/>
</dbReference>
<dbReference type="InterPro" id="IPR030934">
    <property type="entry name" value="Intein_C"/>
</dbReference>
<dbReference type="InterPro" id="IPR027417">
    <property type="entry name" value="P-loop_NTPase"/>
</dbReference>
<dbReference type="InterPro" id="IPR006141">
    <property type="entry name" value="Intein_N"/>
</dbReference>
<name>A0A8S5TEK7_9CAUD</name>
<dbReference type="Gene3D" id="3.90.75.20">
    <property type="match status" value="2"/>
</dbReference>
<dbReference type="Pfam" id="PF13392">
    <property type="entry name" value="HNH_3"/>
    <property type="match status" value="1"/>
</dbReference>
<proteinExistence type="predicted"/>